<dbReference type="EMBL" id="MU007015">
    <property type="protein sequence ID" value="KAF2434692.1"/>
    <property type="molecule type" value="Genomic_DNA"/>
</dbReference>
<organism evidence="3 4">
    <name type="scientific">Tothia fuscella</name>
    <dbReference type="NCBI Taxonomy" id="1048955"/>
    <lineage>
        <taxon>Eukaryota</taxon>
        <taxon>Fungi</taxon>
        <taxon>Dikarya</taxon>
        <taxon>Ascomycota</taxon>
        <taxon>Pezizomycotina</taxon>
        <taxon>Dothideomycetes</taxon>
        <taxon>Pleosporomycetidae</taxon>
        <taxon>Venturiales</taxon>
        <taxon>Cylindrosympodiaceae</taxon>
        <taxon>Tothia</taxon>
    </lineage>
</organism>
<feature type="compositionally biased region" description="Polar residues" evidence="1">
    <location>
        <begin position="162"/>
        <end position="173"/>
    </location>
</feature>
<sequence length="286" mass="30586">MRHALFLRALVAVVVADAENGTWSPWSPETGGVLSYNIRAPQPPPACTNCGVFLNNYAQCRGLDKCQCFNEFYLQCWKKNQDRCEIPVMACTTPDGRQALPVPLNSEFPPCGRLFPGCPGAMSCRTIRKLCIDVDRSGDCMGLCLPRPGSFQAPGTGPRGSLPTQQPGLNPYTQPKPPAQPVTILPPAPAAPTSVAPAPGAPPRTYEPKPGNSLCPANMRCPREDDLCVPDPRNPGPAPAFLCGYPDTYCGGNDMKACPAGKICSRDPREKCNPADGDSRCQGICL</sequence>
<evidence type="ECO:0000256" key="2">
    <source>
        <dbReference type="SAM" id="SignalP"/>
    </source>
</evidence>
<keyword evidence="2" id="KW-0732">Signal</keyword>
<comment type="caution">
    <text evidence="3">The sequence shown here is derived from an EMBL/GenBank/DDBJ whole genome shotgun (WGS) entry which is preliminary data.</text>
</comment>
<evidence type="ECO:0000313" key="4">
    <source>
        <dbReference type="Proteomes" id="UP000800235"/>
    </source>
</evidence>
<feature type="compositionally biased region" description="Pro residues" evidence="1">
    <location>
        <begin position="174"/>
        <end position="190"/>
    </location>
</feature>
<proteinExistence type="predicted"/>
<reference evidence="3" key="1">
    <citation type="journal article" date="2020" name="Stud. Mycol.">
        <title>101 Dothideomycetes genomes: a test case for predicting lifestyles and emergence of pathogens.</title>
        <authorList>
            <person name="Haridas S."/>
            <person name="Albert R."/>
            <person name="Binder M."/>
            <person name="Bloem J."/>
            <person name="Labutti K."/>
            <person name="Salamov A."/>
            <person name="Andreopoulos B."/>
            <person name="Baker S."/>
            <person name="Barry K."/>
            <person name="Bills G."/>
            <person name="Bluhm B."/>
            <person name="Cannon C."/>
            <person name="Castanera R."/>
            <person name="Culley D."/>
            <person name="Daum C."/>
            <person name="Ezra D."/>
            <person name="Gonzalez J."/>
            <person name="Henrissat B."/>
            <person name="Kuo A."/>
            <person name="Liang C."/>
            <person name="Lipzen A."/>
            <person name="Lutzoni F."/>
            <person name="Magnuson J."/>
            <person name="Mondo S."/>
            <person name="Nolan M."/>
            <person name="Ohm R."/>
            <person name="Pangilinan J."/>
            <person name="Park H.-J."/>
            <person name="Ramirez L."/>
            <person name="Alfaro M."/>
            <person name="Sun H."/>
            <person name="Tritt A."/>
            <person name="Yoshinaga Y."/>
            <person name="Zwiers L.-H."/>
            <person name="Turgeon B."/>
            <person name="Goodwin S."/>
            <person name="Spatafora J."/>
            <person name="Crous P."/>
            <person name="Grigoriev I."/>
        </authorList>
    </citation>
    <scope>NUCLEOTIDE SEQUENCE</scope>
    <source>
        <strain evidence="3">CBS 130266</strain>
    </source>
</reference>
<feature type="chain" id="PRO_5040135479" evidence="2">
    <location>
        <begin position="19"/>
        <end position="286"/>
    </location>
</feature>
<evidence type="ECO:0000313" key="3">
    <source>
        <dbReference type="EMBL" id="KAF2434692.1"/>
    </source>
</evidence>
<protein>
    <submittedName>
        <fullName evidence="3">Uncharacterized protein</fullName>
    </submittedName>
</protein>
<dbReference type="OrthoDB" id="3799394at2759"/>
<dbReference type="AlphaFoldDB" id="A0A9P4U382"/>
<feature type="region of interest" description="Disordered" evidence="1">
    <location>
        <begin position="151"/>
        <end position="209"/>
    </location>
</feature>
<dbReference type="Proteomes" id="UP000800235">
    <property type="component" value="Unassembled WGS sequence"/>
</dbReference>
<keyword evidence="4" id="KW-1185">Reference proteome</keyword>
<feature type="signal peptide" evidence="2">
    <location>
        <begin position="1"/>
        <end position="18"/>
    </location>
</feature>
<accession>A0A9P4U382</accession>
<gene>
    <name evidence="3" type="ORF">EJ08DRAFT_656927</name>
</gene>
<evidence type="ECO:0000256" key="1">
    <source>
        <dbReference type="SAM" id="MobiDB-lite"/>
    </source>
</evidence>
<name>A0A9P4U382_9PEZI</name>